<reference evidence="1 2" key="1">
    <citation type="submission" date="2019-01" db="EMBL/GenBank/DDBJ databases">
        <title>Coherence of Microcystis species and biogeography revealed through population genomics.</title>
        <authorList>
            <person name="Perez-Carrascal O.M."/>
            <person name="Terrat Y."/>
            <person name="Giani A."/>
            <person name="Fortin N."/>
            <person name="Tromas N."/>
            <person name="Shapiro B.J."/>
        </authorList>
    </citation>
    <scope>NUCLEOTIDE SEQUENCE [LARGE SCALE GENOMIC DNA]</scope>
    <source>
        <strain evidence="1">Mv_BB_P_19951000_S68D</strain>
    </source>
</reference>
<gene>
    <name evidence="1" type="ORF">EWV77_08650</name>
</gene>
<comment type="caution">
    <text evidence="1">The sequence shown here is derived from an EMBL/GenBank/DDBJ whole genome shotgun (WGS) entry which is preliminary data.</text>
</comment>
<dbReference type="AlphaFoldDB" id="A0A552HVR1"/>
<accession>A0A552HVR1</accession>
<organism evidence="1 2">
    <name type="scientific">Microcystis viridis Mv_BB_P_19951000_S68D</name>
    <dbReference type="NCBI Taxonomy" id="2486270"/>
    <lineage>
        <taxon>Bacteria</taxon>
        <taxon>Bacillati</taxon>
        <taxon>Cyanobacteriota</taxon>
        <taxon>Cyanophyceae</taxon>
        <taxon>Oscillatoriophycideae</taxon>
        <taxon>Chroococcales</taxon>
        <taxon>Microcystaceae</taxon>
        <taxon>Microcystis</taxon>
    </lineage>
</organism>
<evidence type="ECO:0000313" key="2">
    <source>
        <dbReference type="Proteomes" id="UP000320674"/>
    </source>
</evidence>
<dbReference type="EMBL" id="SFAZ01000133">
    <property type="protein sequence ID" value="TRU75325.1"/>
    <property type="molecule type" value="Genomic_DNA"/>
</dbReference>
<name>A0A552HVR1_MICVR</name>
<protein>
    <submittedName>
        <fullName evidence="1">Uncharacterized protein</fullName>
    </submittedName>
</protein>
<evidence type="ECO:0000313" key="1">
    <source>
        <dbReference type="EMBL" id="TRU75325.1"/>
    </source>
</evidence>
<sequence>MQTITDGKWPTRFMLGTSPSLFYLAYGTYYRLNSSQLSDSGEFTDEKRRIVPQLAIFKPYQLLIATAFDLYQTYSILESQNHRNLVPQV</sequence>
<proteinExistence type="predicted"/>
<dbReference type="Proteomes" id="UP000320674">
    <property type="component" value="Unassembled WGS sequence"/>
</dbReference>